<dbReference type="Proteomes" id="UP000092698">
    <property type="component" value="Chromosome"/>
</dbReference>
<keyword evidence="6" id="KW-0418">Kinase</keyword>
<feature type="transmembrane region" description="Helical" evidence="9">
    <location>
        <begin position="37"/>
        <end position="55"/>
    </location>
</feature>
<dbReference type="STRING" id="645517.A6F65_01564"/>
<accession>A0A1C7D8R1</accession>
<evidence type="ECO:0000256" key="9">
    <source>
        <dbReference type="SAM" id="Phobius"/>
    </source>
</evidence>
<keyword evidence="7" id="KW-0067">ATP-binding</keyword>
<dbReference type="Pfam" id="PF01590">
    <property type="entry name" value="GAF"/>
    <property type="match status" value="1"/>
</dbReference>
<dbReference type="SMART" id="SM00387">
    <property type="entry name" value="HATPase_c"/>
    <property type="match status" value="1"/>
</dbReference>
<dbReference type="CDD" id="cd00075">
    <property type="entry name" value="HATPase"/>
    <property type="match status" value="1"/>
</dbReference>
<evidence type="ECO:0000256" key="7">
    <source>
        <dbReference type="ARBA" id="ARBA00022840"/>
    </source>
</evidence>
<keyword evidence="5" id="KW-0547">Nucleotide-binding</keyword>
<keyword evidence="8" id="KW-0902">Two-component regulatory system</keyword>
<dbReference type="GO" id="GO:0004673">
    <property type="term" value="F:protein histidine kinase activity"/>
    <property type="evidence" value="ECO:0007669"/>
    <property type="project" value="UniProtKB-EC"/>
</dbReference>
<dbReference type="InterPro" id="IPR003018">
    <property type="entry name" value="GAF"/>
</dbReference>
<feature type="transmembrane region" description="Helical" evidence="9">
    <location>
        <begin position="125"/>
        <end position="151"/>
    </location>
</feature>
<evidence type="ECO:0000313" key="12">
    <source>
        <dbReference type="Proteomes" id="UP000092698"/>
    </source>
</evidence>
<dbReference type="GO" id="GO:0005524">
    <property type="term" value="F:ATP binding"/>
    <property type="evidence" value="ECO:0007669"/>
    <property type="project" value="UniProtKB-KW"/>
</dbReference>
<dbReference type="PRINTS" id="PR00344">
    <property type="entry name" value="BCTRLSENSOR"/>
</dbReference>
<keyword evidence="9" id="KW-1133">Transmembrane helix</keyword>
<dbReference type="PANTHER" id="PTHR43065">
    <property type="entry name" value="SENSOR HISTIDINE KINASE"/>
    <property type="match status" value="1"/>
</dbReference>
<dbReference type="InterPro" id="IPR004358">
    <property type="entry name" value="Sig_transdc_His_kin-like_C"/>
</dbReference>
<evidence type="ECO:0000256" key="5">
    <source>
        <dbReference type="ARBA" id="ARBA00022741"/>
    </source>
</evidence>
<dbReference type="InterPro" id="IPR036890">
    <property type="entry name" value="HATPase_C_sf"/>
</dbReference>
<feature type="transmembrane region" description="Helical" evidence="9">
    <location>
        <begin position="261"/>
        <end position="279"/>
    </location>
</feature>
<dbReference type="PANTHER" id="PTHR43065:SF10">
    <property type="entry name" value="PEROXIDE STRESS-ACTIVATED HISTIDINE KINASE MAK3"/>
    <property type="match status" value="1"/>
</dbReference>
<dbReference type="EC" id="2.7.13.3" evidence="2"/>
<dbReference type="NCBIfam" id="TIGR02916">
    <property type="entry name" value="PEP_his_kin"/>
    <property type="match status" value="1"/>
</dbReference>
<evidence type="ECO:0000256" key="1">
    <source>
        <dbReference type="ARBA" id="ARBA00000085"/>
    </source>
</evidence>
<feature type="transmembrane region" description="Helical" evidence="9">
    <location>
        <begin position="193"/>
        <end position="215"/>
    </location>
</feature>
<evidence type="ECO:0000259" key="10">
    <source>
        <dbReference type="PROSITE" id="PS50109"/>
    </source>
</evidence>
<feature type="transmembrane region" description="Helical" evidence="9">
    <location>
        <begin position="163"/>
        <end position="187"/>
    </location>
</feature>
<evidence type="ECO:0000256" key="4">
    <source>
        <dbReference type="ARBA" id="ARBA00022679"/>
    </source>
</evidence>
<keyword evidence="4 11" id="KW-0808">Transferase</keyword>
<evidence type="ECO:0000313" key="11">
    <source>
        <dbReference type="EMBL" id="ANU07864.1"/>
    </source>
</evidence>
<evidence type="ECO:0000256" key="8">
    <source>
        <dbReference type="ARBA" id="ARBA00023012"/>
    </source>
</evidence>
<sequence>MTSTIISGPAASGLLLSAIATLMLAAALFARREDAGTARVAIAVALSSTAVWALATASVGRGVISELLFSAAHLAWLWATYRLFARDGRHQSLGPIRPVVAAVALVGLLQFALVVVQYGQVDPEAAWLVASILAVFRILFSVGALVLVHNLYVGASQQARRELVWPASALAAMWLFDLNLFTVAYLSSSEPETLLAFRGAVPLAMVAMLVIGLGRPRSEQGFRPSRAFAFQSLSLLVIGLYFLFMLLAYRSLSYLDGDVGRLAQFAFLAAASALALVLLPSRRIRAWMRVTLAKNLFKHRYDYREEWLRFTRTIGRAGPGAAPLQERVVQAVADIADSPAGLLLAPSEDGGLELAAQWQWGGLQVPAQAMGAEGAAFYTETQFILDLFAWRDGNTDGMPAAAVPKWLEDEPKAWIVVPLLHHGRLHGLVVLARPHHSRSLDWEDFDLLRVIGPQLASYLAEDASQDALGEAQRFDEFNRRIAFVMHDIKNLASQLSLLASNAEKHADNPAFRADMLVTLRNSSSKLETLLSRLGRYGKPAKDEPPVPTDIAALARQLAARHPQSARIEAIAPTPVLAMARAEGLEQALLHLVHNALEASEEAGTPVFLEVRTDGLHASVDVVDSGCGMSPDFLRHHLFRPFHSTKDGGFGIGAMEAREIVRAMGGNLHVESREGLGTKFVIRFPLAAATHPSDKSHSDNQKRVA</sequence>
<keyword evidence="9" id="KW-0472">Membrane</keyword>
<dbReference type="InterPro" id="IPR003594">
    <property type="entry name" value="HATPase_dom"/>
</dbReference>
<dbReference type="KEGG" id="anh:A6F65_01564"/>
<evidence type="ECO:0000256" key="2">
    <source>
        <dbReference type="ARBA" id="ARBA00012438"/>
    </source>
</evidence>
<proteinExistence type="predicted"/>
<evidence type="ECO:0000256" key="6">
    <source>
        <dbReference type="ARBA" id="ARBA00022777"/>
    </source>
</evidence>
<keyword evidence="3" id="KW-0597">Phosphoprotein</keyword>
<name>A0A1C7D8R1_9SPHN</name>
<dbReference type="AlphaFoldDB" id="A0A1C7D8R1"/>
<feature type="domain" description="Histidine kinase" evidence="10">
    <location>
        <begin position="483"/>
        <end position="687"/>
    </location>
</feature>
<protein>
    <recommendedName>
        <fullName evidence="2">histidine kinase</fullName>
        <ecNumber evidence="2">2.7.13.3</ecNumber>
    </recommendedName>
</protein>
<dbReference type="Gene3D" id="3.30.450.40">
    <property type="match status" value="1"/>
</dbReference>
<dbReference type="GO" id="GO:0000160">
    <property type="term" value="P:phosphorelay signal transduction system"/>
    <property type="evidence" value="ECO:0007669"/>
    <property type="project" value="UniProtKB-KW"/>
</dbReference>
<dbReference type="EMBL" id="CP016545">
    <property type="protein sequence ID" value="ANU07864.1"/>
    <property type="molecule type" value="Genomic_DNA"/>
</dbReference>
<feature type="transmembrane region" description="Helical" evidence="9">
    <location>
        <begin position="6"/>
        <end position="30"/>
    </location>
</feature>
<feature type="transmembrane region" description="Helical" evidence="9">
    <location>
        <begin position="227"/>
        <end position="249"/>
    </location>
</feature>
<dbReference type="Pfam" id="PF02518">
    <property type="entry name" value="HATPase_c"/>
    <property type="match status" value="1"/>
</dbReference>
<evidence type="ECO:0000256" key="3">
    <source>
        <dbReference type="ARBA" id="ARBA00022553"/>
    </source>
</evidence>
<feature type="transmembrane region" description="Helical" evidence="9">
    <location>
        <begin position="96"/>
        <end position="119"/>
    </location>
</feature>
<comment type="catalytic activity">
    <reaction evidence="1">
        <text>ATP + protein L-histidine = ADP + protein N-phospho-L-histidine.</text>
        <dbReference type="EC" id="2.7.13.3"/>
    </reaction>
</comment>
<dbReference type="InterPro" id="IPR014265">
    <property type="entry name" value="XrtA/PrsK"/>
</dbReference>
<gene>
    <name evidence="11" type="primary">torS</name>
    <name evidence="11" type="ORF">A6F65_01564</name>
</gene>
<dbReference type="InterPro" id="IPR029016">
    <property type="entry name" value="GAF-like_dom_sf"/>
</dbReference>
<dbReference type="PROSITE" id="PS50109">
    <property type="entry name" value="HIS_KIN"/>
    <property type="match status" value="1"/>
</dbReference>
<dbReference type="SUPFAM" id="SSF55781">
    <property type="entry name" value="GAF domain-like"/>
    <property type="match status" value="1"/>
</dbReference>
<dbReference type="Gene3D" id="3.30.565.10">
    <property type="entry name" value="Histidine kinase-like ATPase, C-terminal domain"/>
    <property type="match status" value="1"/>
</dbReference>
<dbReference type="InterPro" id="IPR005467">
    <property type="entry name" value="His_kinase_dom"/>
</dbReference>
<organism evidence="11 12">
    <name type="scientific">Paraurantiacibacter namhicola</name>
    <dbReference type="NCBI Taxonomy" id="645517"/>
    <lineage>
        <taxon>Bacteria</taxon>
        <taxon>Pseudomonadati</taxon>
        <taxon>Pseudomonadota</taxon>
        <taxon>Alphaproteobacteria</taxon>
        <taxon>Sphingomonadales</taxon>
        <taxon>Erythrobacteraceae</taxon>
        <taxon>Paraurantiacibacter</taxon>
    </lineage>
</organism>
<keyword evidence="9" id="KW-0812">Transmembrane</keyword>
<dbReference type="PATRIC" id="fig|645517.4.peg.1554"/>
<dbReference type="RefSeq" id="WP_067787444.1">
    <property type="nucleotide sequence ID" value="NZ_CP016545.1"/>
</dbReference>
<feature type="transmembrane region" description="Helical" evidence="9">
    <location>
        <begin position="67"/>
        <end position="84"/>
    </location>
</feature>
<keyword evidence="12" id="KW-1185">Reference proteome</keyword>
<dbReference type="SUPFAM" id="SSF55874">
    <property type="entry name" value="ATPase domain of HSP90 chaperone/DNA topoisomerase II/histidine kinase"/>
    <property type="match status" value="1"/>
</dbReference>
<reference evidence="11 12" key="1">
    <citation type="submission" date="2016-07" db="EMBL/GenBank/DDBJ databases">
        <title>Complete genome sequence of Altererythrobacter namhicola JCM 16345T, containing esterase-encoding genes.</title>
        <authorList>
            <person name="Cheng H."/>
            <person name="Wu Y.-H."/>
            <person name="Jian S.-L."/>
            <person name="Huo Y.-Y."/>
            <person name="Wang C.-S."/>
            <person name="Xu X.-W."/>
        </authorList>
    </citation>
    <scope>NUCLEOTIDE SEQUENCE [LARGE SCALE GENOMIC DNA]</scope>
    <source>
        <strain evidence="11 12">JCM 16345</strain>
    </source>
</reference>